<evidence type="ECO:0000313" key="2">
    <source>
        <dbReference type="Proteomes" id="UP001226577"/>
    </source>
</evidence>
<reference evidence="1 2" key="1">
    <citation type="submission" date="2023-07" db="EMBL/GenBank/DDBJ databases">
        <title>Sorghum-associated microbial communities from plants grown in Nebraska, USA.</title>
        <authorList>
            <person name="Schachtman D."/>
        </authorList>
    </citation>
    <scope>NUCLEOTIDE SEQUENCE [LARGE SCALE GENOMIC DNA]</scope>
    <source>
        <strain evidence="1 2">CC222</strain>
    </source>
</reference>
<organism evidence="1 2">
    <name type="scientific">Pseudarthrobacter enclensis</name>
    <dbReference type="NCBI Taxonomy" id="993070"/>
    <lineage>
        <taxon>Bacteria</taxon>
        <taxon>Bacillati</taxon>
        <taxon>Actinomycetota</taxon>
        <taxon>Actinomycetes</taxon>
        <taxon>Micrococcales</taxon>
        <taxon>Micrococcaceae</taxon>
        <taxon>Pseudarthrobacter</taxon>
    </lineage>
</organism>
<dbReference type="EMBL" id="JAUSRE010000031">
    <property type="protein sequence ID" value="MDP9890576.1"/>
    <property type="molecule type" value="Genomic_DNA"/>
</dbReference>
<evidence type="ECO:0008006" key="3">
    <source>
        <dbReference type="Google" id="ProtNLM"/>
    </source>
</evidence>
<keyword evidence="2" id="KW-1185">Reference proteome</keyword>
<evidence type="ECO:0000313" key="1">
    <source>
        <dbReference type="EMBL" id="MDP9890576.1"/>
    </source>
</evidence>
<proteinExistence type="predicted"/>
<dbReference type="InterPro" id="IPR011990">
    <property type="entry name" value="TPR-like_helical_dom_sf"/>
</dbReference>
<dbReference type="Proteomes" id="UP001226577">
    <property type="component" value="Unassembled WGS sequence"/>
</dbReference>
<gene>
    <name evidence="1" type="ORF">J2X98_004190</name>
</gene>
<dbReference type="RefSeq" id="WP_307311974.1">
    <property type="nucleotide sequence ID" value="NZ_JAUSRE010000031.1"/>
</dbReference>
<name>A0ABT9S0K6_9MICC</name>
<accession>A0ABT9S0K6</accession>
<dbReference type="Gene3D" id="1.25.40.10">
    <property type="entry name" value="Tetratricopeptide repeat domain"/>
    <property type="match status" value="1"/>
</dbReference>
<comment type="caution">
    <text evidence="1">The sequence shown here is derived from an EMBL/GenBank/DDBJ whole genome shotgun (WGS) entry which is preliminary data.</text>
</comment>
<dbReference type="SUPFAM" id="SSF48452">
    <property type="entry name" value="TPR-like"/>
    <property type="match status" value="1"/>
</dbReference>
<protein>
    <recommendedName>
        <fullName evidence="3">Tetratrico peptide repeat group 5 domain-containing protein</fullName>
    </recommendedName>
</protein>
<sequence length="158" mass="18105">MSKDGEIWHTDPVTLRDVLLDWARVESSLDGCPELEKVWVLLLLGREQEAVAAGRLLLAGAGDRFRPLLVLAQAYQRQYRWHKVAKLHEEALRLAGTPTREAHVRHQIGRRLFEEGRYRDAAAEFEWASDLYQSGGRDRLAEASRQAMTRAREITDQS</sequence>